<feature type="transmembrane region" description="Helical" evidence="1">
    <location>
        <begin position="12"/>
        <end position="33"/>
    </location>
</feature>
<reference evidence="2 3" key="1">
    <citation type="submission" date="2021-03" db="EMBL/GenBank/DDBJ databases">
        <title>Genomic Encyclopedia of Type Strains, Phase IV (KMG-IV): sequencing the most valuable type-strain genomes for metagenomic binning, comparative biology and taxonomic classification.</title>
        <authorList>
            <person name="Goeker M."/>
        </authorList>
    </citation>
    <scope>NUCLEOTIDE SEQUENCE [LARGE SCALE GENOMIC DNA]</scope>
    <source>
        <strain evidence="2 3">DSM 25609</strain>
    </source>
</reference>
<keyword evidence="1" id="KW-0812">Transmembrane</keyword>
<keyword evidence="1" id="KW-0472">Membrane</keyword>
<protein>
    <submittedName>
        <fullName evidence="2">Uncharacterized protein</fullName>
    </submittedName>
</protein>
<dbReference type="EMBL" id="JAGGKX010000011">
    <property type="protein sequence ID" value="MBP1970225.1"/>
    <property type="molecule type" value="Genomic_DNA"/>
</dbReference>
<accession>A0ABS4IH00</accession>
<keyword evidence="1" id="KW-1133">Transmembrane helix</keyword>
<name>A0ABS4IH00_9BACI</name>
<organism evidence="2 3">
    <name type="scientific">Virgibacillus natechei</name>
    <dbReference type="NCBI Taxonomy" id="1216297"/>
    <lineage>
        <taxon>Bacteria</taxon>
        <taxon>Bacillati</taxon>
        <taxon>Bacillota</taxon>
        <taxon>Bacilli</taxon>
        <taxon>Bacillales</taxon>
        <taxon>Bacillaceae</taxon>
        <taxon>Virgibacillus</taxon>
    </lineage>
</organism>
<gene>
    <name evidence="2" type="ORF">J2Z83_002343</name>
</gene>
<evidence type="ECO:0000313" key="2">
    <source>
        <dbReference type="EMBL" id="MBP1970225.1"/>
    </source>
</evidence>
<proteinExistence type="predicted"/>
<evidence type="ECO:0000313" key="3">
    <source>
        <dbReference type="Proteomes" id="UP001519345"/>
    </source>
</evidence>
<evidence type="ECO:0000256" key="1">
    <source>
        <dbReference type="SAM" id="Phobius"/>
    </source>
</evidence>
<sequence length="45" mass="4812">MLSHETLGAGAFMLIIPETITDGIGIIIVLLIVAMKNKKRMSTVA</sequence>
<keyword evidence="3" id="KW-1185">Reference proteome</keyword>
<dbReference type="Proteomes" id="UP001519345">
    <property type="component" value="Unassembled WGS sequence"/>
</dbReference>
<comment type="caution">
    <text evidence="2">The sequence shown here is derived from an EMBL/GenBank/DDBJ whole genome shotgun (WGS) entry which is preliminary data.</text>
</comment>
<dbReference type="RefSeq" id="WP_209463363.1">
    <property type="nucleotide sequence ID" value="NZ_CP110224.1"/>
</dbReference>